<name>H0EGR8_GLAL7</name>
<evidence type="ECO:0000256" key="1">
    <source>
        <dbReference type="SAM" id="MobiDB-lite"/>
    </source>
</evidence>
<protein>
    <submittedName>
        <fullName evidence="2">Uncharacterized protein</fullName>
    </submittedName>
</protein>
<feature type="region of interest" description="Disordered" evidence="1">
    <location>
        <begin position="154"/>
        <end position="200"/>
    </location>
</feature>
<evidence type="ECO:0000313" key="3">
    <source>
        <dbReference type="Proteomes" id="UP000005446"/>
    </source>
</evidence>
<dbReference type="AlphaFoldDB" id="H0EGR8"/>
<proteinExistence type="predicted"/>
<dbReference type="EMBL" id="AGUE01000030">
    <property type="protein sequence ID" value="EHL02258.1"/>
    <property type="molecule type" value="Genomic_DNA"/>
</dbReference>
<dbReference type="Proteomes" id="UP000005446">
    <property type="component" value="Unassembled WGS sequence"/>
</dbReference>
<keyword evidence="3" id="KW-1185">Reference proteome</keyword>
<accession>H0EGR8</accession>
<feature type="compositionally biased region" description="Low complexity" evidence="1">
    <location>
        <begin position="154"/>
        <end position="184"/>
    </location>
</feature>
<dbReference type="HOGENOM" id="CLU_1366367_0_0_1"/>
<dbReference type="InParanoid" id="H0EGR8"/>
<gene>
    <name evidence="2" type="ORF">M7I_1687</name>
</gene>
<comment type="caution">
    <text evidence="2">The sequence shown here is derived from an EMBL/GenBank/DDBJ whole genome shotgun (WGS) entry which is preliminary data.</text>
</comment>
<reference evidence="2 3" key="1">
    <citation type="journal article" date="2012" name="Eukaryot. Cell">
        <title>Genome sequence of the fungus Glarea lozoyensis: the first genome sequence of a species from the Helotiaceae family.</title>
        <authorList>
            <person name="Youssar L."/>
            <person name="Gruening B.A."/>
            <person name="Erxleben A."/>
            <person name="Guenther S."/>
            <person name="Huettel W."/>
        </authorList>
    </citation>
    <scope>NUCLEOTIDE SEQUENCE [LARGE SCALE GENOMIC DNA]</scope>
    <source>
        <strain evidence="3">ATCC 74030 / MF5533</strain>
    </source>
</reference>
<dbReference type="OrthoDB" id="10321940at2759"/>
<evidence type="ECO:0000313" key="2">
    <source>
        <dbReference type="EMBL" id="EHL02258.1"/>
    </source>
</evidence>
<organism evidence="2 3">
    <name type="scientific">Glarea lozoyensis (strain ATCC 74030 / MF5533)</name>
    <dbReference type="NCBI Taxonomy" id="1104152"/>
    <lineage>
        <taxon>Eukaryota</taxon>
        <taxon>Fungi</taxon>
        <taxon>Dikarya</taxon>
        <taxon>Ascomycota</taxon>
        <taxon>Pezizomycotina</taxon>
        <taxon>Leotiomycetes</taxon>
        <taxon>Helotiales</taxon>
        <taxon>Helotiaceae</taxon>
        <taxon>Glarea</taxon>
    </lineage>
</organism>
<sequence length="200" mass="22232">MSATVFAPLGPRKAGKIIWFRFWQLPQAAVRVRVLAVQFMDPYSIGEVFKRTQGAIDREWLQVRDQEFISTIWHYLRKAVYVSYNPAAKEIVYTMNGQTRNHVLELRGDYFRRSYNPFPSSAPWITDTLPARLVPANPPALSAAARVSALLSQSSSSGSSSRQLSAGSTPLPASSASSANPYGPIGRPITCNRQEYSHRG</sequence>